<dbReference type="SUPFAM" id="SSF56112">
    <property type="entry name" value="Protein kinase-like (PK-like)"/>
    <property type="match status" value="1"/>
</dbReference>
<feature type="domain" description="Aminoglycoside phosphotransferase" evidence="1">
    <location>
        <begin position="31"/>
        <end position="249"/>
    </location>
</feature>
<evidence type="ECO:0000259" key="1">
    <source>
        <dbReference type="Pfam" id="PF01636"/>
    </source>
</evidence>
<evidence type="ECO:0000313" key="3">
    <source>
        <dbReference type="Proteomes" id="UP000829494"/>
    </source>
</evidence>
<dbReference type="EMBL" id="CP094298">
    <property type="protein sequence ID" value="UNZ06988.1"/>
    <property type="molecule type" value="Genomic_DNA"/>
</dbReference>
<dbReference type="Gene3D" id="3.90.1200.10">
    <property type="match status" value="1"/>
</dbReference>
<dbReference type="InterPro" id="IPR002575">
    <property type="entry name" value="Aminoglycoside_PTrfase"/>
</dbReference>
<keyword evidence="3" id="KW-1185">Reference proteome</keyword>
<dbReference type="Proteomes" id="UP000829494">
    <property type="component" value="Chromosome"/>
</dbReference>
<accession>A0ABY3ZA49</accession>
<evidence type="ECO:0000313" key="2">
    <source>
        <dbReference type="EMBL" id="UNZ06988.1"/>
    </source>
</evidence>
<name>A0ABY3ZA49_STRRM</name>
<dbReference type="InterPro" id="IPR051678">
    <property type="entry name" value="AGP_Transferase"/>
</dbReference>
<proteinExistence type="predicted"/>
<organism evidence="2 3">
    <name type="scientific">Streptomyces rimosus subsp. rimosus</name>
    <dbReference type="NCBI Taxonomy" id="132474"/>
    <lineage>
        <taxon>Bacteria</taxon>
        <taxon>Bacillati</taxon>
        <taxon>Actinomycetota</taxon>
        <taxon>Actinomycetes</taxon>
        <taxon>Kitasatosporales</taxon>
        <taxon>Streptomycetaceae</taxon>
        <taxon>Streptomyces</taxon>
    </lineage>
</organism>
<dbReference type="InterPro" id="IPR011009">
    <property type="entry name" value="Kinase-like_dom_sf"/>
</dbReference>
<gene>
    <name evidence="2" type="ORF">SRIMR7_33025</name>
</gene>
<dbReference type="Pfam" id="PF01636">
    <property type="entry name" value="APH"/>
    <property type="match status" value="1"/>
</dbReference>
<dbReference type="Gene3D" id="3.30.200.20">
    <property type="entry name" value="Phosphorylase Kinase, domain 1"/>
    <property type="match status" value="1"/>
</dbReference>
<protein>
    <submittedName>
        <fullName evidence="2">Phosphotransferase enzyme family protein</fullName>
    </submittedName>
</protein>
<reference evidence="2 3" key="1">
    <citation type="submission" date="2022-03" db="EMBL/GenBank/DDBJ databases">
        <title>Complete genome of Streptomyces rimosus ssp. rimosus R7 (=ATCC 10970).</title>
        <authorList>
            <person name="Beganovic S."/>
            <person name="Ruckert C."/>
            <person name="Busche T."/>
            <person name="Kalinowski J."/>
            <person name="Wittmann C."/>
        </authorList>
    </citation>
    <scope>NUCLEOTIDE SEQUENCE [LARGE SCALE GENOMIC DNA]</scope>
    <source>
        <strain evidence="2 3">R7</strain>
    </source>
</reference>
<sequence>MMAIMTEERLPDAAEVARLVQDVVPGVHAADVRPIGEGGDHASWWVGPDHVARCALDSGGSERLRRELALRELVGERTGIPVPVSVASGDWARGRAFTLDTRLGGVSAELRAVPAAGEDDLTRLLVQLAQVPVVEAEALGVPPEAPRNMPGLLRRASAAAETVAARGEFDAGWLPRLSVRGAEAATAPATLVHNDLKGEHLLVAEDGRVSGVLDWTDAVTGDAAEDVAGLAISVGAVAAVRIATAAGFDRGACARALQLARCDTLTLLSDRLGGRDDSPLPLLRTQLRRAWEPTVLDGPEEK</sequence>
<dbReference type="PANTHER" id="PTHR21310">
    <property type="entry name" value="AMINOGLYCOSIDE PHOSPHOTRANSFERASE-RELATED-RELATED"/>
    <property type="match status" value="1"/>
</dbReference>